<dbReference type="InterPro" id="IPR052567">
    <property type="entry name" value="OP_Dioxygenase"/>
</dbReference>
<dbReference type="EMBL" id="CP120682">
    <property type="protein sequence ID" value="WKN34176.1"/>
    <property type="molecule type" value="Genomic_DNA"/>
</dbReference>
<dbReference type="InterPro" id="IPR006675">
    <property type="entry name" value="HDIG_dom"/>
</dbReference>
<dbReference type="InterPro" id="IPR003607">
    <property type="entry name" value="HD/PDEase_dom"/>
</dbReference>
<name>A0AA49GIA2_9BACT</name>
<dbReference type="NCBIfam" id="TIGR00277">
    <property type="entry name" value="HDIG"/>
    <property type="match status" value="1"/>
</dbReference>
<organism evidence="2">
    <name type="scientific">Roseihalotalea indica</name>
    <dbReference type="NCBI Taxonomy" id="2867963"/>
    <lineage>
        <taxon>Bacteria</taxon>
        <taxon>Pseudomonadati</taxon>
        <taxon>Bacteroidota</taxon>
        <taxon>Cytophagia</taxon>
        <taxon>Cytophagales</taxon>
        <taxon>Catalimonadaceae</taxon>
        <taxon>Roseihalotalea</taxon>
    </lineage>
</organism>
<dbReference type="NCBIfam" id="TIGR03276">
    <property type="entry name" value="Phn-HD"/>
    <property type="match status" value="1"/>
</dbReference>
<evidence type="ECO:0000313" key="2">
    <source>
        <dbReference type="EMBL" id="WKN34176.1"/>
    </source>
</evidence>
<accession>A0AA49GIA2</accession>
<dbReference type="Pfam" id="PF01966">
    <property type="entry name" value="HD"/>
    <property type="match status" value="1"/>
</dbReference>
<gene>
    <name evidence="2" type="ORF">K4G66_17500</name>
</gene>
<dbReference type="SUPFAM" id="SSF109604">
    <property type="entry name" value="HD-domain/PDEase-like"/>
    <property type="match status" value="1"/>
</dbReference>
<dbReference type="AlphaFoldDB" id="A0AA49GIA2"/>
<evidence type="ECO:0000259" key="1">
    <source>
        <dbReference type="Pfam" id="PF01966"/>
    </source>
</evidence>
<dbReference type="InterPro" id="IPR017670">
    <property type="entry name" value="Phosphonate_degrad-assoc"/>
</dbReference>
<feature type="domain" description="HD" evidence="1">
    <location>
        <begin position="33"/>
        <end position="109"/>
    </location>
</feature>
<dbReference type="Gene3D" id="1.10.3210.10">
    <property type="entry name" value="Hypothetical protein af1432"/>
    <property type="match status" value="1"/>
</dbReference>
<reference evidence="2" key="2">
    <citation type="journal article" date="2024" name="Antonie Van Leeuwenhoek">
        <title>Roseihalotalea indica gen. nov., sp. nov., a halophilic Bacteroidetes from mesopelagic Southwest Indian Ocean with higher carbohydrate metabolic potential.</title>
        <authorList>
            <person name="Chen B."/>
            <person name="Zhang M."/>
            <person name="Lin D."/>
            <person name="Ye J."/>
            <person name="Tang K."/>
        </authorList>
    </citation>
    <scope>NUCLEOTIDE SEQUENCE</scope>
    <source>
        <strain evidence="2">TK19036</strain>
    </source>
</reference>
<dbReference type="InterPro" id="IPR006674">
    <property type="entry name" value="HD_domain"/>
</dbReference>
<dbReference type="PANTHER" id="PTHR40202:SF1">
    <property type="entry name" value="HD DOMAIN-CONTAINING PROTEIN"/>
    <property type="match status" value="1"/>
</dbReference>
<proteinExistence type="predicted"/>
<reference evidence="2" key="1">
    <citation type="journal article" date="2023" name="Comput. Struct. Biotechnol. J.">
        <title>Discovery of a novel marine Bacteroidetes with a rich repertoire of carbohydrate-active enzymes.</title>
        <authorList>
            <person name="Chen B."/>
            <person name="Liu G."/>
            <person name="Chen Q."/>
            <person name="Wang H."/>
            <person name="Liu L."/>
            <person name="Tang K."/>
        </authorList>
    </citation>
    <scope>NUCLEOTIDE SEQUENCE</scope>
    <source>
        <strain evidence="2">TK19036</strain>
    </source>
</reference>
<dbReference type="CDD" id="cd00077">
    <property type="entry name" value="HDc"/>
    <property type="match status" value="1"/>
</dbReference>
<dbReference type="PANTHER" id="PTHR40202">
    <property type="match status" value="1"/>
</dbReference>
<protein>
    <submittedName>
        <fullName evidence="2">HDIG domain-containing protein</fullName>
    </submittedName>
</protein>
<sequence>MKKTSPQITVNEIFNLYQRFGNDSYGESVTQLEHMVQSAQLAEQEGYDEEVILAAFFHDIGHLYETEYTEQMGKFGAQQHDKIGGDFLRERGFSERMARLVESHVEAKRYLTYRYPDYYATLSEASKETLRYQGGPMSKEEAEAFEQDELFDLIIRMRYWDDEAKIPDRPVTDVSQYQQMCLHYLTQRSEI</sequence>